<dbReference type="AlphaFoldDB" id="A0A2S7EKT6"/>
<comment type="caution">
    <text evidence="1">The sequence shown here is derived from an EMBL/GenBank/DDBJ whole genome shotgun (WGS) entry which is preliminary data.</text>
</comment>
<reference evidence="2" key="1">
    <citation type="submission" date="2016-08" db="EMBL/GenBank/DDBJ databases">
        <authorList>
            <person name="Merda D."/>
            <person name="Briand M."/>
            <person name="Taghouti G."/>
            <person name="Carrere S."/>
            <person name="Gouzy J."/>
            <person name="Portier P."/>
            <person name="Jacques M.-A."/>
            <person name="Fischer-Le Saux M."/>
        </authorList>
    </citation>
    <scope>NUCLEOTIDE SEQUENCE [LARGE SCALE GENOMIC DNA]</scope>
    <source>
        <strain evidence="2">CFBP1817</strain>
    </source>
</reference>
<dbReference type="Proteomes" id="UP000239939">
    <property type="component" value="Unassembled WGS sequence"/>
</dbReference>
<keyword evidence="2" id="KW-1185">Reference proteome</keyword>
<sequence>MLGVLMVCGVVPLHAAKAQEGEDPALTAGLVQCPDAAPFVRTQQQAKARAEAAQASAIAAPSVPELRACLLEMERVDQQVRNGDWSQAAVSRMVAVDAAHLPQIRRIVAEHNRLPSAAQVGRDDGVAASCSMPMLIRPSRSGC</sequence>
<proteinExistence type="predicted"/>
<name>A0A2S7EKT6_9XANT</name>
<evidence type="ECO:0000313" key="1">
    <source>
        <dbReference type="EMBL" id="PPU90825.1"/>
    </source>
</evidence>
<evidence type="ECO:0000313" key="2">
    <source>
        <dbReference type="Proteomes" id="UP000239939"/>
    </source>
</evidence>
<protein>
    <submittedName>
        <fullName evidence="1">Uncharacterized protein</fullName>
    </submittedName>
</protein>
<gene>
    <name evidence="1" type="ORF">XpopCFBP1817_16300</name>
</gene>
<organism evidence="1 2">
    <name type="scientific">Xanthomonas populi</name>
    <dbReference type="NCBI Taxonomy" id="53414"/>
    <lineage>
        <taxon>Bacteria</taxon>
        <taxon>Pseudomonadati</taxon>
        <taxon>Pseudomonadota</taxon>
        <taxon>Gammaproteobacteria</taxon>
        <taxon>Lysobacterales</taxon>
        <taxon>Lysobacteraceae</taxon>
        <taxon>Xanthomonas</taxon>
    </lineage>
</organism>
<accession>A0A2S7EKT6</accession>
<dbReference type="EMBL" id="MDEJ01000123">
    <property type="protein sequence ID" value="PPU90825.1"/>
    <property type="molecule type" value="Genomic_DNA"/>
</dbReference>